<dbReference type="GO" id="GO:0051285">
    <property type="term" value="C:cell cortex of cell tip"/>
    <property type="evidence" value="ECO:0007669"/>
    <property type="project" value="TreeGrafter"/>
</dbReference>
<evidence type="ECO:0000313" key="2">
    <source>
        <dbReference type="EMBL" id="CED85108.1"/>
    </source>
</evidence>
<dbReference type="InterPro" id="IPR052413">
    <property type="entry name" value="SUR7_domain"/>
</dbReference>
<dbReference type="EMBL" id="LN483332">
    <property type="protein sequence ID" value="CED85108.1"/>
    <property type="molecule type" value="Genomic_DNA"/>
</dbReference>
<dbReference type="Pfam" id="PF06687">
    <property type="entry name" value="SUR7"/>
    <property type="match status" value="1"/>
</dbReference>
<reference evidence="2" key="1">
    <citation type="submission" date="2014-08" db="EMBL/GenBank/DDBJ databases">
        <authorList>
            <person name="Sharma Rahul"/>
            <person name="Thines Marco"/>
        </authorList>
    </citation>
    <scope>NUCLEOTIDE SEQUENCE</scope>
</reference>
<dbReference type="GO" id="GO:0005886">
    <property type="term" value="C:plasma membrane"/>
    <property type="evidence" value="ECO:0007669"/>
    <property type="project" value="InterPro"/>
</dbReference>
<keyword evidence="1" id="KW-0812">Transmembrane</keyword>
<feature type="transmembrane region" description="Helical" evidence="1">
    <location>
        <begin position="150"/>
        <end position="171"/>
    </location>
</feature>
<feature type="transmembrane region" description="Helical" evidence="1">
    <location>
        <begin position="178"/>
        <end position="201"/>
    </location>
</feature>
<accession>A0A0F7SXZ9</accession>
<sequence>MRGAVCISAGSFFSLAASIIMVFAHIGQINTSAIPRVLSMIKIDVNGLGTGISAASPSTSVSGLYANTTSLGQLGSEGGLRQSYRWGLLNSAGYTDGTFGTANSSHFGLRFKPFEAILSDVPSSLQSAVSSAVPSSTFTDGGYTGRYSIAAFYIIFIGSCLAFLTFLFGVVPQQWFQAFAALLSTISALALAVGAAIWTALWAKIKTVNGVTVGSGSGTNLGIRVVFGNGIILTWVAFGVMLFAIIPYFVSFRALRRDWWATR</sequence>
<name>A0A0F7SXZ9_PHARH</name>
<dbReference type="PANTHER" id="PTHR28019:SF2">
    <property type="entry name" value="CELL MEMBRANE PROTEIN YLR413W-RELATED"/>
    <property type="match status" value="1"/>
</dbReference>
<dbReference type="AlphaFoldDB" id="A0A0F7SXZ9"/>
<proteinExistence type="predicted"/>
<keyword evidence="1" id="KW-1133">Transmembrane helix</keyword>
<organism evidence="2">
    <name type="scientific">Phaffia rhodozyma</name>
    <name type="common">Yeast</name>
    <name type="synonym">Xanthophyllomyces dendrorhous</name>
    <dbReference type="NCBI Taxonomy" id="264483"/>
    <lineage>
        <taxon>Eukaryota</taxon>
        <taxon>Fungi</taxon>
        <taxon>Dikarya</taxon>
        <taxon>Basidiomycota</taxon>
        <taxon>Agaricomycotina</taxon>
        <taxon>Tremellomycetes</taxon>
        <taxon>Cystofilobasidiales</taxon>
        <taxon>Mrakiaceae</taxon>
        <taxon>Phaffia</taxon>
    </lineage>
</organism>
<dbReference type="InterPro" id="IPR009571">
    <property type="entry name" value="SUR7/Rim9-like_fungi"/>
</dbReference>
<dbReference type="GO" id="GO:0031505">
    <property type="term" value="P:fungal-type cell wall organization"/>
    <property type="evidence" value="ECO:0007669"/>
    <property type="project" value="TreeGrafter"/>
</dbReference>
<evidence type="ECO:0000256" key="1">
    <source>
        <dbReference type="SAM" id="Phobius"/>
    </source>
</evidence>
<feature type="transmembrane region" description="Helical" evidence="1">
    <location>
        <begin position="221"/>
        <end position="250"/>
    </location>
</feature>
<protein>
    <submittedName>
        <fullName evidence="2">Actin cortical patch SUR7/pH-response regulator PalI</fullName>
    </submittedName>
</protein>
<keyword evidence="1" id="KW-0472">Membrane</keyword>
<dbReference type="PANTHER" id="PTHR28019">
    <property type="entry name" value="CELL MEMBRANE PROTEIN YLR413W-RELATED"/>
    <property type="match status" value="1"/>
</dbReference>